<evidence type="ECO:0000313" key="2">
    <source>
        <dbReference type="Proteomes" id="UP000479190"/>
    </source>
</evidence>
<reference evidence="1 2" key="1">
    <citation type="submission" date="2020-02" db="EMBL/GenBank/DDBJ databases">
        <authorList>
            <person name="Ferguson B K."/>
        </authorList>
    </citation>
    <scope>NUCLEOTIDE SEQUENCE [LARGE SCALE GENOMIC DNA]</scope>
</reference>
<keyword evidence="2" id="KW-1185">Reference proteome</keyword>
<proteinExistence type="predicted"/>
<dbReference type="EMBL" id="CADCXV010000928">
    <property type="protein sequence ID" value="CAB0038860.1"/>
    <property type="molecule type" value="Genomic_DNA"/>
</dbReference>
<organism evidence="1 2">
    <name type="scientific">Trichogramma brassicae</name>
    <dbReference type="NCBI Taxonomy" id="86971"/>
    <lineage>
        <taxon>Eukaryota</taxon>
        <taxon>Metazoa</taxon>
        <taxon>Ecdysozoa</taxon>
        <taxon>Arthropoda</taxon>
        <taxon>Hexapoda</taxon>
        <taxon>Insecta</taxon>
        <taxon>Pterygota</taxon>
        <taxon>Neoptera</taxon>
        <taxon>Endopterygota</taxon>
        <taxon>Hymenoptera</taxon>
        <taxon>Apocrita</taxon>
        <taxon>Proctotrupomorpha</taxon>
        <taxon>Chalcidoidea</taxon>
        <taxon>Trichogrammatidae</taxon>
        <taxon>Trichogramma</taxon>
    </lineage>
</organism>
<protein>
    <submittedName>
        <fullName evidence="1">Uncharacterized protein</fullName>
    </submittedName>
</protein>
<dbReference type="Proteomes" id="UP000479190">
    <property type="component" value="Unassembled WGS sequence"/>
</dbReference>
<dbReference type="AlphaFoldDB" id="A0A6H5ISL3"/>
<sequence>MEAGRVVAKAYKNKENAKSSRVSLSLSRRIKVTQLREREPTTSRKYKLQHSQLSIRSLRDSFSKHRPYTRPRTCTAMRFWAVPPVRYTRSSLGITRFLSCAARIALHRAAKMAGAAVAAAAAAVVWRSPTASWRRESIRNEERPLRWEWHRPPDDILVL</sequence>
<evidence type="ECO:0000313" key="1">
    <source>
        <dbReference type="EMBL" id="CAB0038860.1"/>
    </source>
</evidence>
<name>A0A6H5ISL3_9HYME</name>
<accession>A0A6H5ISL3</accession>
<gene>
    <name evidence="1" type="ORF">TBRA_LOCUS10627</name>
</gene>